<dbReference type="PANTHER" id="PTHR43080">
    <property type="entry name" value="CBS DOMAIN-CONTAINING PROTEIN CBSX3, MITOCHONDRIAL"/>
    <property type="match status" value="1"/>
</dbReference>
<dbReference type="EMBL" id="BAABHQ010000009">
    <property type="protein sequence ID" value="GAA4880600.1"/>
    <property type="molecule type" value="Genomic_DNA"/>
</dbReference>
<evidence type="ECO:0000256" key="2">
    <source>
        <dbReference type="PROSITE-ProRule" id="PRU00703"/>
    </source>
</evidence>
<dbReference type="SUPFAM" id="SSF54631">
    <property type="entry name" value="CBS-domain pair"/>
    <property type="match status" value="1"/>
</dbReference>
<comment type="caution">
    <text evidence="4">The sequence shown here is derived from an EMBL/GenBank/DDBJ whole genome shotgun (WGS) entry which is preliminary data.</text>
</comment>
<feature type="domain" description="CBS" evidence="3">
    <location>
        <begin position="19"/>
        <end position="74"/>
    </location>
</feature>
<keyword evidence="5" id="KW-1185">Reference proteome</keyword>
<accession>A0ABP9EK45</accession>
<evidence type="ECO:0000313" key="5">
    <source>
        <dbReference type="Proteomes" id="UP001500457"/>
    </source>
</evidence>
<dbReference type="SMART" id="SM00116">
    <property type="entry name" value="CBS"/>
    <property type="match status" value="2"/>
</dbReference>
<dbReference type="Proteomes" id="UP001500457">
    <property type="component" value="Unassembled WGS sequence"/>
</dbReference>
<sequence>MAPTGTRPAWATTPIRRLATRELATVPPDATLQEVAEELAMDEIGVVVVAQGHEPVGVVSERDLVAVIAGGGDLGTQATDLMTVDLVSTREDATVLDVARLMIDAEVRHVLVRGGEGDDPTAGPITGIVSMRDVLGFLLEDS</sequence>
<dbReference type="Pfam" id="PF00571">
    <property type="entry name" value="CBS"/>
    <property type="match status" value="2"/>
</dbReference>
<dbReference type="PANTHER" id="PTHR43080:SF2">
    <property type="entry name" value="CBS DOMAIN-CONTAINING PROTEIN"/>
    <property type="match status" value="1"/>
</dbReference>
<organism evidence="4 5">
    <name type="scientific">Actinomycetospora straminea</name>
    <dbReference type="NCBI Taxonomy" id="663607"/>
    <lineage>
        <taxon>Bacteria</taxon>
        <taxon>Bacillati</taxon>
        <taxon>Actinomycetota</taxon>
        <taxon>Actinomycetes</taxon>
        <taxon>Pseudonocardiales</taxon>
        <taxon>Pseudonocardiaceae</taxon>
        <taxon>Actinomycetospora</taxon>
    </lineage>
</organism>
<dbReference type="PROSITE" id="PS51371">
    <property type="entry name" value="CBS"/>
    <property type="match status" value="2"/>
</dbReference>
<proteinExistence type="predicted"/>
<dbReference type="RefSeq" id="WP_274231758.1">
    <property type="nucleotide sequence ID" value="NZ_BAABHQ010000009.1"/>
</dbReference>
<evidence type="ECO:0000259" key="3">
    <source>
        <dbReference type="PROSITE" id="PS51371"/>
    </source>
</evidence>
<dbReference type="InterPro" id="IPR000644">
    <property type="entry name" value="CBS_dom"/>
</dbReference>
<reference evidence="5" key="1">
    <citation type="journal article" date="2019" name="Int. J. Syst. Evol. Microbiol.">
        <title>The Global Catalogue of Microorganisms (GCM) 10K type strain sequencing project: providing services to taxonomists for standard genome sequencing and annotation.</title>
        <authorList>
            <consortium name="The Broad Institute Genomics Platform"/>
            <consortium name="The Broad Institute Genome Sequencing Center for Infectious Disease"/>
            <person name="Wu L."/>
            <person name="Ma J."/>
        </authorList>
    </citation>
    <scope>NUCLEOTIDE SEQUENCE [LARGE SCALE GENOMIC DNA]</scope>
    <source>
        <strain evidence="5">JCM 17983</strain>
    </source>
</reference>
<evidence type="ECO:0000256" key="1">
    <source>
        <dbReference type="ARBA" id="ARBA00023122"/>
    </source>
</evidence>
<protein>
    <submittedName>
        <fullName evidence="4">CBS domain-containing protein</fullName>
    </submittedName>
</protein>
<keyword evidence="1 2" id="KW-0129">CBS domain</keyword>
<name>A0ABP9EK45_9PSEU</name>
<dbReference type="InterPro" id="IPR046342">
    <property type="entry name" value="CBS_dom_sf"/>
</dbReference>
<dbReference type="Gene3D" id="3.10.580.10">
    <property type="entry name" value="CBS-domain"/>
    <property type="match status" value="1"/>
</dbReference>
<gene>
    <name evidence="4" type="ORF">GCM10023203_34500</name>
</gene>
<feature type="domain" description="CBS" evidence="3">
    <location>
        <begin position="82"/>
        <end position="142"/>
    </location>
</feature>
<evidence type="ECO:0000313" key="4">
    <source>
        <dbReference type="EMBL" id="GAA4880600.1"/>
    </source>
</evidence>
<dbReference type="InterPro" id="IPR051257">
    <property type="entry name" value="Diverse_CBS-Domain"/>
</dbReference>